<evidence type="ECO:0000256" key="1">
    <source>
        <dbReference type="SAM" id="MobiDB-lite"/>
    </source>
</evidence>
<name>A0A4R8FWE3_9RHOB</name>
<evidence type="ECO:0000259" key="2">
    <source>
        <dbReference type="Pfam" id="PF01814"/>
    </source>
</evidence>
<feature type="region of interest" description="Disordered" evidence="1">
    <location>
        <begin position="1"/>
        <end position="23"/>
    </location>
</feature>
<dbReference type="Gene3D" id="1.20.120.520">
    <property type="entry name" value="nmb1532 protein domain like"/>
    <property type="match status" value="1"/>
</dbReference>
<dbReference type="RefSeq" id="WP_134078532.1">
    <property type="nucleotide sequence ID" value="NZ_SOEB01000016.1"/>
</dbReference>
<feature type="domain" description="Hemerythrin-like" evidence="2">
    <location>
        <begin position="24"/>
        <end position="157"/>
    </location>
</feature>
<comment type="caution">
    <text evidence="3">The sequence shown here is derived from an EMBL/GenBank/DDBJ whole genome shotgun (WGS) entry which is preliminary data.</text>
</comment>
<protein>
    <submittedName>
        <fullName evidence="3">Hemerythrin HHE cation binding domain-containing protein</fullName>
    </submittedName>
</protein>
<evidence type="ECO:0000313" key="4">
    <source>
        <dbReference type="Proteomes" id="UP000295484"/>
    </source>
</evidence>
<accession>A0A4R8FWE3</accession>
<reference evidence="3 4" key="1">
    <citation type="submission" date="2019-03" db="EMBL/GenBank/DDBJ databases">
        <title>Genomic Encyclopedia of Type Strains, Phase IV (KMG-IV): sequencing the most valuable type-strain genomes for metagenomic binning, comparative biology and taxonomic classification.</title>
        <authorList>
            <person name="Goeker M."/>
        </authorList>
    </citation>
    <scope>NUCLEOTIDE SEQUENCE [LARGE SCALE GENOMIC DNA]</scope>
    <source>
        <strain evidence="3 4">JA181</strain>
    </source>
</reference>
<dbReference type="Pfam" id="PF01814">
    <property type="entry name" value="Hemerythrin"/>
    <property type="match status" value="1"/>
</dbReference>
<gene>
    <name evidence="3" type="ORF">EV657_11691</name>
</gene>
<dbReference type="InterPro" id="IPR012312">
    <property type="entry name" value="Hemerythrin-like"/>
</dbReference>
<sequence length="189" mass="20996">MKRSEPARRGSGQGPTDPGLLARPLDFISEDHLRERQICAEIDRLVSAETFDRPAGVTILRFLNEELGVHLRDEVEDLFPTLARRCTDEDSIASVLGRIRHDQEQALSLLPSVRGAIANCLDAGADLSSEDREVLARFAAHVRRHLVAENAILLPIARARLTRGDLRRLANHMRLRRGLPTSQGVTSAE</sequence>
<evidence type="ECO:0000313" key="3">
    <source>
        <dbReference type="EMBL" id="TDX26911.1"/>
    </source>
</evidence>
<dbReference type="Proteomes" id="UP000295484">
    <property type="component" value="Unassembled WGS sequence"/>
</dbReference>
<organism evidence="3 4">
    <name type="scientific">Rhodovulum visakhapatnamense</name>
    <dbReference type="NCBI Taxonomy" id="364297"/>
    <lineage>
        <taxon>Bacteria</taxon>
        <taxon>Pseudomonadati</taxon>
        <taxon>Pseudomonadota</taxon>
        <taxon>Alphaproteobacteria</taxon>
        <taxon>Rhodobacterales</taxon>
        <taxon>Paracoccaceae</taxon>
        <taxon>Rhodovulum</taxon>
    </lineage>
</organism>
<proteinExistence type="predicted"/>
<dbReference type="EMBL" id="SOEB01000016">
    <property type="protein sequence ID" value="TDX26911.1"/>
    <property type="molecule type" value="Genomic_DNA"/>
</dbReference>
<dbReference type="AlphaFoldDB" id="A0A4R8FWE3"/>